<evidence type="ECO:0000256" key="2">
    <source>
        <dbReference type="ARBA" id="ARBA00023125"/>
    </source>
</evidence>
<protein>
    <submittedName>
        <fullName evidence="6">DNA-binding IclR family transcriptional regulator</fullName>
    </submittedName>
</protein>
<keyword evidence="2 6" id="KW-0238">DNA-binding</keyword>
<keyword evidence="1" id="KW-0805">Transcription regulation</keyword>
<dbReference type="GO" id="GO:0003677">
    <property type="term" value="F:DNA binding"/>
    <property type="evidence" value="ECO:0007669"/>
    <property type="project" value="UniProtKB-KW"/>
</dbReference>
<name>A0A7W6HC93_9HYPH</name>
<dbReference type="EMBL" id="JACIEM010000002">
    <property type="protein sequence ID" value="MBB4002575.1"/>
    <property type="molecule type" value="Genomic_DNA"/>
</dbReference>
<evidence type="ECO:0000256" key="1">
    <source>
        <dbReference type="ARBA" id="ARBA00023015"/>
    </source>
</evidence>
<dbReference type="PANTHER" id="PTHR30136">
    <property type="entry name" value="HELIX-TURN-HELIX TRANSCRIPTIONAL REGULATOR, ICLR FAMILY"/>
    <property type="match status" value="1"/>
</dbReference>
<dbReference type="SUPFAM" id="SSF46785">
    <property type="entry name" value="Winged helix' DNA-binding domain"/>
    <property type="match status" value="1"/>
</dbReference>
<keyword evidence="7" id="KW-1185">Reference proteome</keyword>
<keyword evidence="3" id="KW-0804">Transcription</keyword>
<dbReference type="Proteomes" id="UP000588647">
    <property type="component" value="Unassembled WGS sequence"/>
</dbReference>
<dbReference type="InterPro" id="IPR036390">
    <property type="entry name" value="WH_DNA-bd_sf"/>
</dbReference>
<dbReference type="InterPro" id="IPR029016">
    <property type="entry name" value="GAF-like_dom_sf"/>
</dbReference>
<organism evidence="6 7">
    <name type="scientific">Aurantimonas endophytica</name>
    <dbReference type="NCBI Taxonomy" id="1522175"/>
    <lineage>
        <taxon>Bacteria</taxon>
        <taxon>Pseudomonadati</taxon>
        <taxon>Pseudomonadota</taxon>
        <taxon>Alphaproteobacteria</taxon>
        <taxon>Hyphomicrobiales</taxon>
        <taxon>Aurantimonadaceae</taxon>
        <taxon>Aurantimonas</taxon>
    </lineage>
</organism>
<accession>A0A7W6HC93</accession>
<dbReference type="InterPro" id="IPR014757">
    <property type="entry name" value="Tscrpt_reg_IclR_C"/>
</dbReference>
<proteinExistence type="predicted"/>
<dbReference type="InterPro" id="IPR005471">
    <property type="entry name" value="Tscrpt_reg_IclR_N"/>
</dbReference>
<dbReference type="Gene3D" id="1.10.10.10">
    <property type="entry name" value="Winged helix-like DNA-binding domain superfamily/Winged helix DNA-binding domain"/>
    <property type="match status" value="1"/>
</dbReference>
<dbReference type="GO" id="GO:0045892">
    <property type="term" value="P:negative regulation of DNA-templated transcription"/>
    <property type="evidence" value="ECO:0007669"/>
    <property type="project" value="TreeGrafter"/>
</dbReference>
<comment type="caution">
    <text evidence="6">The sequence shown here is derived from an EMBL/GenBank/DDBJ whole genome shotgun (WGS) entry which is preliminary data.</text>
</comment>
<feature type="domain" description="HTH iclR-type" evidence="4">
    <location>
        <begin position="15"/>
        <end position="76"/>
    </location>
</feature>
<dbReference type="PROSITE" id="PS51077">
    <property type="entry name" value="HTH_ICLR"/>
    <property type="match status" value="1"/>
</dbReference>
<dbReference type="SMART" id="SM00346">
    <property type="entry name" value="HTH_ICLR"/>
    <property type="match status" value="1"/>
</dbReference>
<dbReference type="InterPro" id="IPR050707">
    <property type="entry name" value="HTH_MetabolicPath_Reg"/>
</dbReference>
<dbReference type="PANTHER" id="PTHR30136:SF39">
    <property type="entry name" value="TRANSCRIPTIONAL REGULATORY PROTEIN"/>
    <property type="match status" value="1"/>
</dbReference>
<feature type="domain" description="IclR-ED" evidence="5">
    <location>
        <begin position="77"/>
        <end position="240"/>
    </location>
</feature>
<dbReference type="PROSITE" id="PS51078">
    <property type="entry name" value="ICLR_ED"/>
    <property type="match status" value="1"/>
</dbReference>
<evidence type="ECO:0000313" key="6">
    <source>
        <dbReference type="EMBL" id="MBB4002575.1"/>
    </source>
</evidence>
<dbReference type="Pfam" id="PF09339">
    <property type="entry name" value="HTH_IclR"/>
    <property type="match status" value="1"/>
</dbReference>
<evidence type="ECO:0000256" key="3">
    <source>
        <dbReference type="ARBA" id="ARBA00023163"/>
    </source>
</evidence>
<reference evidence="6 7" key="1">
    <citation type="submission" date="2020-08" db="EMBL/GenBank/DDBJ databases">
        <title>Genomic Encyclopedia of Type Strains, Phase IV (KMG-IV): sequencing the most valuable type-strain genomes for metagenomic binning, comparative biology and taxonomic classification.</title>
        <authorList>
            <person name="Goeker M."/>
        </authorList>
    </citation>
    <scope>NUCLEOTIDE SEQUENCE [LARGE SCALE GENOMIC DNA]</scope>
    <source>
        <strain evidence="6 7">DSM 103570</strain>
    </source>
</reference>
<dbReference type="GO" id="GO:0003700">
    <property type="term" value="F:DNA-binding transcription factor activity"/>
    <property type="evidence" value="ECO:0007669"/>
    <property type="project" value="TreeGrafter"/>
</dbReference>
<dbReference type="AlphaFoldDB" id="A0A7W6HC93"/>
<evidence type="ECO:0000259" key="5">
    <source>
        <dbReference type="PROSITE" id="PS51078"/>
    </source>
</evidence>
<sequence length="255" mass="27666">MASVKRQAGTPQAGVESVDRALALLACFDEGDHSLSLAELATRTGFYKSTILRLCASLESAHYLVRLEDKSFAIGPEVLRLGSIFQKSLRIEDRIRPVLRRLLETIGESASFFRREGDRRICLFREDSAHSVRDHVVEGERLPLAMGAAGHVLTRFDRGDGKSPATPEPSMALPLFSFGERDPEIAAAAVPIFGWRRGEIALLGALAVSGPVSRFTPELVGRIRISLLDEGRELSAQLGGPYETAGIASGTEPDP</sequence>
<dbReference type="SUPFAM" id="SSF55781">
    <property type="entry name" value="GAF domain-like"/>
    <property type="match status" value="1"/>
</dbReference>
<gene>
    <name evidence="6" type="ORF">GGR03_001650</name>
</gene>
<dbReference type="Gene3D" id="3.30.450.40">
    <property type="match status" value="2"/>
</dbReference>
<evidence type="ECO:0000259" key="4">
    <source>
        <dbReference type="PROSITE" id="PS51077"/>
    </source>
</evidence>
<evidence type="ECO:0000313" key="7">
    <source>
        <dbReference type="Proteomes" id="UP000588647"/>
    </source>
</evidence>
<dbReference type="InterPro" id="IPR036388">
    <property type="entry name" value="WH-like_DNA-bd_sf"/>
</dbReference>